<name>A0A840NAY8_9PSEU</name>
<keyword evidence="3" id="KW-1185">Reference proteome</keyword>
<evidence type="ECO:0000313" key="2">
    <source>
        <dbReference type="EMBL" id="MBB5068764.1"/>
    </source>
</evidence>
<gene>
    <name evidence="2" type="ORF">BJ969_001852</name>
</gene>
<dbReference type="PRINTS" id="PR00111">
    <property type="entry name" value="ABHYDROLASE"/>
</dbReference>
<dbReference type="GO" id="GO:0003824">
    <property type="term" value="F:catalytic activity"/>
    <property type="evidence" value="ECO:0007669"/>
    <property type="project" value="UniProtKB-ARBA"/>
</dbReference>
<dbReference type="RefSeq" id="WP_184478468.1">
    <property type="nucleotide sequence ID" value="NZ_JACHIV010000001.1"/>
</dbReference>
<dbReference type="Proteomes" id="UP000580474">
    <property type="component" value="Unassembled WGS sequence"/>
</dbReference>
<dbReference type="PANTHER" id="PTHR43433">
    <property type="entry name" value="HYDROLASE, ALPHA/BETA FOLD FAMILY PROTEIN"/>
    <property type="match status" value="1"/>
</dbReference>
<reference evidence="2 3" key="1">
    <citation type="submission" date="2020-08" db="EMBL/GenBank/DDBJ databases">
        <title>Sequencing the genomes of 1000 actinobacteria strains.</title>
        <authorList>
            <person name="Klenk H.-P."/>
        </authorList>
    </citation>
    <scope>NUCLEOTIDE SEQUENCE [LARGE SCALE GENOMIC DNA]</scope>
    <source>
        <strain evidence="2 3">DSM 45582</strain>
    </source>
</reference>
<proteinExistence type="predicted"/>
<dbReference type="InterPro" id="IPR050471">
    <property type="entry name" value="AB_hydrolase"/>
</dbReference>
<feature type="domain" description="AB hydrolase-1" evidence="1">
    <location>
        <begin position="23"/>
        <end position="244"/>
    </location>
</feature>
<dbReference type="InterPro" id="IPR000073">
    <property type="entry name" value="AB_hydrolase_1"/>
</dbReference>
<dbReference type="SUPFAM" id="SSF53474">
    <property type="entry name" value="alpha/beta-Hydrolases"/>
    <property type="match status" value="1"/>
</dbReference>
<dbReference type="Gene3D" id="3.40.50.1820">
    <property type="entry name" value="alpha/beta hydrolase"/>
    <property type="match status" value="1"/>
</dbReference>
<dbReference type="PANTHER" id="PTHR43433:SF5">
    <property type="entry name" value="AB HYDROLASE-1 DOMAIN-CONTAINING PROTEIN"/>
    <property type="match status" value="1"/>
</dbReference>
<protein>
    <submittedName>
        <fullName evidence="2">Pimeloyl-ACP methyl ester carboxylesterase</fullName>
    </submittedName>
</protein>
<dbReference type="EMBL" id="JACHIV010000001">
    <property type="protein sequence ID" value="MBB5068764.1"/>
    <property type="molecule type" value="Genomic_DNA"/>
</dbReference>
<comment type="caution">
    <text evidence="2">The sequence shown here is derived from an EMBL/GenBank/DDBJ whole genome shotgun (WGS) entry which is preliminary data.</text>
</comment>
<evidence type="ECO:0000259" key="1">
    <source>
        <dbReference type="Pfam" id="PF00561"/>
    </source>
</evidence>
<dbReference type="AlphaFoldDB" id="A0A840NAY8"/>
<evidence type="ECO:0000313" key="3">
    <source>
        <dbReference type="Proteomes" id="UP000580474"/>
    </source>
</evidence>
<dbReference type="InterPro" id="IPR029058">
    <property type="entry name" value="AB_hydrolase_fold"/>
</dbReference>
<organism evidence="2 3">
    <name type="scientific">Saccharopolyspora gloriosae</name>
    <dbReference type="NCBI Taxonomy" id="455344"/>
    <lineage>
        <taxon>Bacteria</taxon>
        <taxon>Bacillati</taxon>
        <taxon>Actinomycetota</taxon>
        <taxon>Actinomycetes</taxon>
        <taxon>Pseudonocardiales</taxon>
        <taxon>Pseudonocardiaceae</taxon>
        <taxon>Saccharopolyspora</taxon>
    </lineage>
</organism>
<accession>A0A840NAY8</accession>
<dbReference type="Pfam" id="PF00561">
    <property type="entry name" value="Abhydrolase_1"/>
    <property type="match status" value="1"/>
</dbReference>
<sequence>MSEFTTTDGARLGYRVEGNQDGPALLLLQGQANSQRWWDGVRSDFEDRFRTITFDYRGTGATSAPEADWTTRSFAADAAAVLHEAGHSHAHVYGTSMGGRIAQWLAVDRPELVDRLVLGCTTPGGAHAVERDQQVRRSLMNPDPAQRRRALFELMYTDAWTGTPEQSTVLGDPSMTPGATRLHLRVSARHDAWDHLSEIQSRTLILHGHADRFAPVVNADLLEERIPHATKHVLPGARHAYFDEFRDIASPLVVDFLTDSR</sequence>